<evidence type="ECO:0000256" key="1">
    <source>
        <dbReference type="SAM" id="SignalP"/>
    </source>
</evidence>
<evidence type="ECO:0000313" key="3">
    <source>
        <dbReference type="Proteomes" id="UP000636938"/>
    </source>
</evidence>
<sequence length="195" mass="21170">MQLLRVLLLASLMILSGCGAPSTAPAVNSLLVPYLDRPGVDPAGGNAVVVRLSWINGNALTGPGRDAGTPAERIRLLIRPRIAPSSIPDATDLKHADEGQGFVRYFPPSTSLWRGVLVFTGPEGHRVESVQSFGDSPGAGNYRAVMQMDGVYLQYLYAATNHEDHLRAAEIVHRWFNAQPHPRELDAPADSRLQR</sequence>
<feature type="signal peptide" evidence="1">
    <location>
        <begin position="1"/>
        <end position="26"/>
    </location>
</feature>
<dbReference type="EMBL" id="JACSQS010000001">
    <property type="protein sequence ID" value="MBD7952978.1"/>
    <property type="molecule type" value="Genomic_DNA"/>
</dbReference>
<evidence type="ECO:0008006" key="4">
    <source>
        <dbReference type="Google" id="ProtNLM"/>
    </source>
</evidence>
<accession>A0A8X8FJI8</accession>
<comment type="caution">
    <text evidence="2">The sequence shown here is derived from an EMBL/GenBank/DDBJ whole genome shotgun (WGS) entry which is preliminary data.</text>
</comment>
<protein>
    <recommendedName>
        <fullName evidence="4">Lipoprotein</fullName>
    </recommendedName>
</protein>
<gene>
    <name evidence="2" type="ORF">H9654_02065</name>
</gene>
<dbReference type="Proteomes" id="UP000636938">
    <property type="component" value="Unassembled WGS sequence"/>
</dbReference>
<organism evidence="2 3">
    <name type="scientific">Stenotrophomonas lacuserhaii</name>
    <dbReference type="NCBI Taxonomy" id="2760084"/>
    <lineage>
        <taxon>Bacteria</taxon>
        <taxon>Pseudomonadati</taxon>
        <taxon>Pseudomonadota</taxon>
        <taxon>Gammaproteobacteria</taxon>
        <taxon>Lysobacterales</taxon>
        <taxon>Lysobacteraceae</taxon>
        <taxon>Stenotrophomonas</taxon>
    </lineage>
</organism>
<feature type="chain" id="PRO_5036486036" description="Lipoprotein" evidence="1">
    <location>
        <begin position="27"/>
        <end position="195"/>
    </location>
</feature>
<dbReference type="RefSeq" id="WP_191768612.1">
    <property type="nucleotide sequence ID" value="NZ_JACSQS010000001.1"/>
</dbReference>
<keyword evidence="1" id="KW-0732">Signal</keyword>
<proteinExistence type="predicted"/>
<evidence type="ECO:0000313" key="2">
    <source>
        <dbReference type="EMBL" id="MBD7952978.1"/>
    </source>
</evidence>
<dbReference type="AlphaFoldDB" id="A0A8X8FJI8"/>
<name>A0A8X8FJI8_9GAMM</name>
<keyword evidence="3" id="KW-1185">Reference proteome</keyword>
<dbReference type="PROSITE" id="PS51257">
    <property type="entry name" value="PROKAR_LIPOPROTEIN"/>
    <property type="match status" value="1"/>
</dbReference>
<reference evidence="2 3" key="1">
    <citation type="submission" date="2020-08" db="EMBL/GenBank/DDBJ databases">
        <title>A Genomic Blueprint of the Chicken Gut Microbiome.</title>
        <authorList>
            <person name="Gilroy R."/>
            <person name="Ravi A."/>
            <person name="Getino M."/>
            <person name="Pursley I."/>
            <person name="Horton D.L."/>
            <person name="Alikhan N.-F."/>
            <person name="Baker D."/>
            <person name="Gharbi K."/>
            <person name="Hall N."/>
            <person name="Watson M."/>
            <person name="Adriaenssens E.M."/>
            <person name="Foster-Nyarko E."/>
            <person name="Jarju S."/>
            <person name="Secka A."/>
            <person name="Antonio M."/>
            <person name="Oren A."/>
            <person name="Chaudhuri R."/>
            <person name="La Ragione R.M."/>
            <person name="Hildebrand F."/>
            <person name="Pallen M.J."/>
        </authorList>
    </citation>
    <scope>NUCLEOTIDE SEQUENCE [LARGE SCALE GENOMIC DNA]</scope>
    <source>
        <strain evidence="2 3">Sa5BUN4</strain>
    </source>
</reference>